<accession>A0A2T9Y6C5</accession>
<keyword evidence="2" id="KW-1185">Reference proteome</keyword>
<sequence>SKLECIESLDFPMNKKLFRFKERIIIGSKKNAIVIKIPSYMIENELAKTGMKGYQIESELLMFFEERVLIIITMNIIPRIDPIETQNRYPNHM</sequence>
<evidence type="ECO:0000313" key="1">
    <source>
        <dbReference type="EMBL" id="PVU87886.1"/>
    </source>
</evidence>
<reference evidence="1 2" key="1">
    <citation type="journal article" date="2018" name="MBio">
        <title>Comparative Genomics Reveals the Core Gene Toolbox for the Fungus-Insect Symbiosis.</title>
        <authorList>
            <person name="Wang Y."/>
            <person name="Stata M."/>
            <person name="Wang W."/>
            <person name="Stajich J.E."/>
            <person name="White M.M."/>
            <person name="Moncalvo J.M."/>
        </authorList>
    </citation>
    <scope>NUCLEOTIDE SEQUENCE [LARGE SCALE GENOMIC DNA]</scope>
    <source>
        <strain evidence="1 2">SWE-8-4</strain>
    </source>
</reference>
<feature type="non-terminal residue" evidence="1">
    <location>
        <position position="1"/>
    </location>
</feature>
<name>A0A2T9Y6C5_9FUNG</name>
<comment type="caution">
    <text evidence="1">The sequence shown here is derived from an EMBL/GenBank/DDBJ whole genome shotgun (WGS) entry which is preliminary data.</text>
</comment>
<proteinExistence type="predicted"/>
<dbReference type="EMBL" id="MBFR01000433">
    <property type="protein sequence ID" value="PVU87886.1"/>
    <property type="molecule type" value="Genomic_DNA"/>
</dbReference>
<gene>
    <name evidence="1" type="ORF">BB561_006138</name>
</gene>
<dbReference type="AlphaFoldDB" id="A0A2T9Y6C5"/>
<dbReference type="Proteomes" id="UP000245383">
    <property type="component" value="Unassembled WGS sequence"/>
</dbReference>
<evidence type="ECO:0000313" key="2">
    <source>
        <dbReference type="Proteomes" id="UP000245383"/>
    </source>
</evidence>
<organism evidence="1 2">
    <name type="scientific">Smittium simulii</name>
    <dbReference type="NCBI Taxonomy" id="133385"/>
    <lineage>
        <taxon>Eukaryota</taxon>
        <taxon>Fungi</taxon>
        <taxon>Fungi incertae sedis</taxon>
        <taxon>Zoopagomycota</taxon>
        <taxon>Kickxellomycotina</taxon>
        <taxon>Harpellomycetes</taxon>
        <taxon>Harpellales</taxon>
        <taxon>Legeriomycetaceae</taxon>
        <taxon>Smittium</taxon>
    </lineage>
</organism>
<protein>
    <submittedName>
        <fullName evidence="1">Uncharacterized protein</fullName>
    </submittedName>
</protein>